<dbReference type="AlphaFoldDB" id="A0A6B0UUM1"/>
<protein>
    <submittedName>
        <fullName evidence="1">Putative secreted protein</fullName>
    </submittedName>
</protein>
<proteinExistence type="predicted"/>
<reference evidence="1" key="1">
    <citation type="submission" date="2019-12" db="EMBL/GenBank/DDBJ databases">
        <title>An insight into the sialome of adult female Ixodes ricinus ticks feeding for 6 days.</title>
        <authorList>
            <person name="Perner J."/>
            <person name="Ribeiro J.M.C."/>
        </authorList>
    </citation>
    <scope>NUCLEOTIDE SEQUENCE</scope>
    <source>
        <strain evidence="1">Semi-engorged</strain>
        <tissue evidence="1">Salivary glands</tissue>
    </source>
</reference>
<dbReference type="EMBL" id="GIFC01011366">
    <property type="protein sequence ID" value="MXU93449.1"/>
    <property type="molecule type" value="Transcribed_RNA"/>
</dbReference>
<accession>A0A6B0UUM1</accession>
<evidence type="ECO:0000313" key="1">
    <source>
        <dbReference type="EMBL" id="MXU93449.1"/>
    </source>
</evidence>
<sequence length="146" mass="15718">MRSRHQRAPAVTLASVFLESSRADVGVQDDAAELADALRVGDEGHLSVLGRVPVPASIGFPPPAADDAALARRVDFFDREADASDKVVKFSTLCQFDDGDVVYVVPPLVPGVDHTHAHWPVKPFPEAVSPQFHVQLFLVFATMSCG</sequence>
<name>A0A6B0UUM1_IXORI</name>
<organism evidence="1">
    <name type="scientific">Ixodes ricinus</name>
    <name type="common">Common tick</name>
    <name type="synonym">Acarus ricinus</name>
    <dbReference type="NCBI Taxonomy" id="34613"/>
    <lineage>
        <taxon>Eukaryota</taxon>
        <taxon>Metazoa</taxon>
        <taxon>Ecdysozoa</taxon>
        <taxon>Arthropoda</taxon>
        <taxon>Chelicerata</taxon>
        <taxon>Arachnida</taxon>
        <taxon>Acari</taxon>
        <taxon>Parasitiformes</taxon>
        <taxon>Ixodida</taxon>
        <taxon>Ixodoidea</taxon>
        <taxon>Ixodidae</taxon>
        <taxon>Ixodinae</taxon>
        <taxon>Ixodes</taxon>
    </lineage>
</organism>